<name>A0ABQ5INL3_9ASTR</name>
<gene>
    <name evidence="2" type="ORF">Tco_1111177</name>
</gene>
<dbReference type="Proteomes" id="UP001151760">
    <property type="component" value="Unassembled WGS sequence"/>
</dbReference>
<reference evidence="2" key="2">
    <citation type="submission" date="2022-01" db="EMBL/GenBank/DDBJ databases">
        <authorList>
            <person name="Yamashiro T."/>
            <person name="Shiraishi A."/>
            <person name="Satake H."/>
            <person name="Nakayama K."/>
        </authorList>
    </citation>
    <scope>NUCLEOTIDE SEQUENCE</scope>
</reference>
<protein>
    <submittedName>
        <fullName evidence="2">Uncharacterized protein</fullName>
    </submittedName>
</protein>
<evidence type="ECO:0000256" key="1">
    <source>
        <dbReference type="SAM" id="Phobius"/>
    </source>
</evidence>
<evidence type="ECO:0000313" key="2">
    <source>
        <dbReference type="EMBL" id="GJU00839.1"/>
    </source>
</evidence>
<feature type="transmembrane region" description="Helical" evidence="1">
    <location>
        <begin position="246"/>
        <end position="267"/>
    </location>
</feature>
<keyword evidence="1" id="KW-0472">Membrane</keyword>
<organism evidence="2 3">
    <name type="scientific">Tanacetum coccineum</name>
    <dbReference type="NCBI Taxonomy" id="301880"/>
    <lineage>
        <taxon>Eukaryota</taxon>
        <taxon>Viridiplantae</taxon>
        <taxon>Streptophyta</taxon>
        <taxon>Embryophyta</taxon>
        <taxon>Tracheophyta</taxon>
        <taxon>Spermatophyta</taxon>
        <taxon>Magnoliopsida</taxon>
        <taxon>eudicotyledons</taxon>
        <taxon>Gunneridae</taxon>
        <taxon>Pentapetalae</taxon>
        <taxon>asterids</taxon>
        <taxon>campanulids</taxon>
        <taxon>Asterales</taxon>
        <taxon>Asteraceae</taxon>
        <taxon>Asteroideae</taxon>
        <taxon>Anthemideae</taxon>
        <taxon>Anthemidinae</taxon>
        <taxon>Tanacetum</taxon>
    </lineage>
</organism>
<keyword evidence="1" id="KW-0812">Transmembrane</keyword>
<keyword evidence="3" id="KW-1185">Reference proteome</keyword>
<comment type="caution">
    <text evidence="2">The sequence shown here is derived from an EMBL/GenBank/DDBJ whole genome shotgun (WGS) entry which is preliminary data.</text>
</comment>
<accession>A0ABQ5INL3</accession>
<reference evidence="2" key="1">
    <citation type="journal article" date="2022" name="Int. J. Mol. Sci.">
        <title>Draft Genome of Tanacetum Coccineum: Genomic Comparison of Closely Related Tanacetum-Family Plants.</title>
        <authorList>
            <person name="Yamashiro T."/>
            <person name="Shiraishi A."/>
            <person name="Nakayama K."/>
            <person name="Satake H."/>
        </authorList>
    </citation>
    <scope>NUCLEOTIDE SEQUENCE</scope>
</reference>
<feature type="transmembrane region" description="Helical" evidence="1">
    <location>
        <begin position="198"/>
        <end position="217"/>
    </location>
</feature>
<keyword evidence="1" id="KW-1133">Transmembrane helix</keyword>
<evidence type="ECO:0000313" key="3">
    <source>
        <dbReference type="Proteomes" id="UP001151760"/>
    </source>
</evidence>
<sequence>MVPQRTNIIAQGIYPEVVKFSWIQVMEKKSDEKKLEDISVVKEFPDIFLEDLPGLPLRSPSRIPNRLNPRSSTCSFETPYRLGSFRKGRMLSNLLQELNDEVAFDQVHLPWGAPVYLIVDIFRSSSKVKLLRKEFELLVAARTVITLLSISSYKDTMCYVNIFHVMPRFPPWRGVTDGIQSQGYVGKFLGSEYEVRSLCRYFIFSVVSSFGIVWIFGSTQLVHVKFGICSHGVGDLELMVGMVMDIVQALGYAVGVNNAIAVFMELIEAERCDGRY</sequence>
<proteinExistence type="predicted"/>
<dbReference type="EMBL" id="BQNB010020903">
    <property type="protein sequence ID" value="GJU00839.1"/>
    <property type="molecule type" value="Genomic_DNA"/>
</dbReference>